<sequence>MFVNTIGSYSSSFELGSFALLCTSEDGGT</sequence>
<proteinExistence type="predicted"/>
<organism evidence="1 2">
    <name type="scientific">Corchorus capsularis</name>
    <name type="common">Jute</name>
    <dbReference type="NCBI Taxonomy" id="210143"/>
    <lineage>
        <taxon>Eukaryota</taxon>
        <taxon>Viridiplantae</taxon>
        <taxon>Streptophyta</taxon>
        <taxon>Embryophyta</taxon>
        <taxon>Tracheophyta</taxon>
        <taxon>Spermatophyta</taxon>
        <taxon>Magnoliopsida</taxon>
        <taxon>eudicotyledons</taxon>
        <taxon>Gunneridae</taxon>
        <taxon>Pentapetalae</taxon>
        <taxon>rosids</taxon>
        <taxon>malvids</taxon>
        <taxon>Malvales</taxon>
        <taxon>Malvaceae</taxon>
        <taxon>Grewioideae</taxon>
        <taxon>Apeibeae</taxon>
        <taxon>Corchorus</taxon>
    </lineage>
</organism>
<evidence type="ECO:0000313" key="2">
    <source>
        <dbReference type="Proteomes" id="UP000188268"/>
    </source>
</evidence>
<protein>
    <submittedName>
        <fullName evidence="1">Uncharacterized protein</fullName>
    </submittedName>
</protein>
<evidence type="ECO:0000313" key="1">
    <source>
        <dbReference type="EMBL" id="OMP01113.1"/>
    </source>
</evidence>
<gene>
    <name evidence="1" type="ORF">CCACVL1_03158</name>
</gene>
<dbReference type="Proteomes" id="UP000188268">
    <property type="component" value="Unassembled WGS sequence"/>
</dbReference>
<dbReference type="Gramene" id="OMP01113">
    <property type="protein sequence ID" value="OMP01113"/>
    <property type="gene ID" value="CCACVL1_03158"/>
</dbReference>
<comment type="caution">
    <text evidence="1">The sequence shown here is derived from an EMBL/GenBank/DDBJ whole genome shotgun (WGS) entry which is preliminary data.</text>
</comment>
<accession>A0A1R3K214</accession>
<dbReference type="EMBL" id="AWWV01006508">
    <property type="protein sequence ID" value="OMP01113.1"/>
    <property type="molecule type" value="Genomic_DNA"/>
</dbReference>
<reference evidence="1 2" key="1">
    <citation type="submission" date="2013-09" db="EMBL/GenBank/DDBJ databases">
        <title>Corchorus capsularis genome sequencing.</title>
        <authorList>
            <person name="Alam M."/>
            <person name="Haque M.S."/>
            <person name="Islam M.S."/>
            <person name="Emdad E.M."/>
            <person name="Islam M.M."/>
            <person name="Ahmed B."/>
            <person name="Halim A."/>
            <person name="Hossen Q.M.M."/>
            <person name="Hossain M.Z."/>
            <person name="Ahmed R."/>
            <person name="Khan M.M."/>
            <person name="Islam R."/>
            <person name="Rashid M.M."/>
            <person name="Khan S.A."/>
            <person name="Rahman M.S."/>
            <person name="Alam M."/>
        </authorList>
    </citation>
    <scope>NUCLEOTIDE SEQUENCE [LARGE SCALE GENOMIC DNA]</scope>
    <source>
        <strain evidence="2">cv. CVL-1</strain>
        <tissue evidence="1">Whole seedling</tissue>
    </source>
</reference>
<keyword evidence="2" id="KW-1185">Reference proteome</keyword>
<dbReference type="AlphaFoldDB" id="A0A1R3K214"/>
<name>A0A1R3K214_COCAP</name>